<comment type="caution">
    <text evidence="2">The sequence shown here is derived from an EMBL/GenBank/DDBJ whole genome shotgun (WGS) entry which is preliminary data.</text>
</comment>
<dbReference type="RefSeq" id="WP_003567866.1">
    <property type="nucleotide sequence ID" value="NC_014334.2"/>
</dbReference>
<organism evidence="2 3">
    <name type="scientific">Lacticaseibacillus paracasei</name>
    <name type="common">Lactobacillus paracasei</name>
    <dbReference type="NCBI Taxonomy" id="1597"/>
    <lineage>
        <taxon>Bacteria</taxon>
        <taxon>Bacillati</taxon>
        <taxon>Bacillota</taxon>
        <taxon>Bacilli</taxon>
        <taxon>Lactobacillales</taxon>
        <taxon>Lactobacillaceae</taxon>
        <taxon>Lacticaseibacillus</taxon>
    </lineage>
</organism>
<sequence length="200" mass="22759">MIDVTATAVLLGGLLYLELQQQWQLKIKTKSSKFKIALSIAAAILIVALFWTTNTISNLRLVFVAVLVASVGLYRQGLGEEKVITYGSIAHASDYARYDRVITEQIKQGTMVTFWSKKGGSYSLTFDQPETVIRDFLKQHLPQHVKLLTAESFAHLEKIEAHDDRDRQAKLLHAIRNRPQRNQLPWQKRRSSSTADHESR</sequence>
<accession>S4ZQE5</accession>
<gene>
    <name evidence="2" type="ORF">QUF16_03150</name>
</gene>
<protein>
    <submittedName>
        <fullName evidence="2">Uncharacterized protein</fullName>
    </submittedName>
</protein>
<dbReference type="EMBL" id="JAUCBG010000002">
    <property type="protein sequence ID" value="MDM7453344.1"/>
    <property type="molecule type" value="Genomic_DNA"/>
</dbReference>
<feature type="region of interest" description="Disordered" evidence="1">
    <location>
        <begin position="177"/>
        <end position="200"/>
    </location>
</feature>
<dbReference type="AlphaFoldDB" id="A0A1S2AD19"/>
<accession>A0A1S2AD19</accession>
<evidence type="ECO:0000313" key="3">
    <source>
        <dbReference type="Proteomes" id="UP001231451"/>
    </source>
</evidence>
<accession>A0A0E2LYC3</accession>
<dbReference type="KEGG" id="lcz:LCAZH_2630"/>
<dbReference type="KEGG" id="lcl:LOCK919_2883"/>
<name>A0A1S2AD19_LACPA</name>
<reference evidence="2" key="1">
    <citation type="submission" date="2023-06" db="EMBL/GenBank/DDBJ databases">
        <title>Draft Genome Sequences of lactic acid bacteria strains isolated from fermented milk products.</title>
        <authorList>
            <person name="Elcheninov A.G."/>
            <person name="Klyukina A."/>
            <person name="Zayulina K.S."/>
            <person name="Gavirova L.A."/>
            <person name="Shcherbakova P.A."/>
            <person name="Shestakov A.I."/>
            <person name="Kublanov I.V."/>
            <person name="Kochetkova T.V."/>
        </authorList>
    </citation>
    <scope>NUCLEOTIDE SEQUENCE</scope>
    <source>
        <strain evidence="2">TOM.1374</strain>
    </source>
</reference>
<proteinExistence type="predicted"/>
<evidence type="ECO:0000313" key="2">
    <source>
        <dbReference type="EMBL" id="MDM7453344.1"/>
    </source>
</evidence>
<dbReference type="GeneID" id="57091225"/>
<dbReference type="Proteomes" id="UP001231451">
    <property type="component" value="Unassembled WGS sequence"/>
</dbReference>
<dbReference type="OrthoDB" id="2318045at2"/>
<evidence type="ECO:0000256" key="1">
    <source>
        <dbReference type="SAM" id="MobiDB-lite"/>
    </source>
</evidence>